<accession>A0AA86Q6A1</accession>
<name>A0AA86Q6A1_9EUKA</name>
<dbReference type="EMBL" id="CATOUU010000838">
    <property type="protein sequence ID" value="CAI9953189.1"/>
    <property type="molecule type" value="Genomic_DNA"/>
</dbReference>
<evidence type="ECO:0000313" key="3">
    <source>
        <dbReference type="Proteomes" id="UP001642409"/>
    </source>
</evidence>
<proteinExistence type="predicted"/>
<evidence type="ECO:0000313" key="2">
    <source>
        <dbReference type="EMBL" id="CAL6020492.1"/>
    </source>
</evidence>
<dbReference type="Proteomes" id="UP001642409">
    <property type="component" value="Unassembled WGS sequence"/>
</dbReference>
<sequence length="356" mass="41243">MIDRNLLCYVSPLPLVPNRFMNVCKNKLRIFDGDLNICLEKECPIDFAEQSTVDGVRTSDSYTQYQPVFSGGRIYIQVRSSVYEYVGDQVIFLDKIPNFNMKTAGYYYGRLFSLNEQLFGSDTEGGIYQLVNDRFKHVRPGKYGYYFNFCGQTLIWYLNDRICKLQPDFTITETSVVDIIKTPNTFRYISGCQSGIAVIHSAKCEQVILLDILSGQFAMKNNNNSFEVLRIGSIVELKNSGIILESKQLQENFGPHKQSELVEQFAIFFYQQQQQNGFRKQEWQELKYKLSTTNKLCKQLQCDYSQIIIQLALKNNNKIQHSEEVLQILKNQIVLLNSGQNQMFQLVQRLFQQGVE</sequence>
<keyword evidence="3" id="KW-1185">Reference proteome</keyword>
<reference evidence="1" key="1">
    <citation type="submission" date="2023-06" db="EMBL/GenBank/DDBJ databases">
        <authorList>
            <person name="Kurt Z."/>
        </authorList>
    </citation>
    <scope>NUCLEOTIDE SEQUENCE</scope>
</reference>
<comment type="caution">
    <text evidence="1">The sequence shown here is derived from an EMBL/GenBank/DDBJ whole genome shotgun (WGS) entry which is preliminary data.</text>
</comment>
<reference evidence="2 3" key="2">
    <citation type="submission" date="2024-07" db="EMBL/GenBank/DDBJ databases">
        <authorList>
            <person name="Akdeniz Z."/>
        </authorList>
    </citation>
    <scope>NUCLEOTIDE SEQUENCE [LARGE SCALE GENOMIC DNA]</scope>
</reference>
<dbReference type="AlphaFoldDB" id="A0AA86Q6A1"/>
<gene>
    <name evidence="2" type="ORF">HINF_LOCUS27513</name>
    <name evidence="1" type="ORF">HINF_LOCUS40834</name>
</gene>
<evidence type="ECO:0000313" key="1">
    <source>
        <dbReference type="EMBL" id="CAI9953189.1"/>
    </source>
</evidence>
<dbReference type="EMBL" id="CAXDID020000086">
    <property type="protein sequence ID" value="CAL6020492.1"/>
    <property type="molecule type" value="Genomic_DNA"/>
</dbReference>
<protein>
    <submittedName>
        <fullName evidence="1">Uncharacterized protein</fullName>
    </submittedName>
</protein>
<organism evidence="1">
    <name type="scientific">Hexamita inflata</name>
    <dbReference type="NCBI Taxonomy" id="28002"/>
    <lineage>
        <taxon>Eukaryota</taxon>
        <taxon>Metamonada</taxon>
        <taxon>Diplomonadida</taxon>
        <taxon>Hexamitidae</taxon>
        <taxon>Hexamitinae</taxon>
        <taxon>Hexamita</taxon>
    </lineage>
</organism>